<proteinExistence type="predicted"/>
<protein>
    <recommendedName>
        <fullName evidence="3">DUF1828 domain-containing protein</fullName>
    </recommendedName>
</protein>
<organism evidence="1 2">
    <name type="scientific">Clostridium beijerinckii</name>
    <name type="common">Clostridium MP</name>
    <dbReference type="NCBI Taxonomy" id="1520"/>
    <lineage>
        <taxon>Bacteria</taxon>
        <taxon>Bacillati</taxon>
        <taxon>Bacillota</taxon>
        <taxon>Clostridia</taxon>
        <taxon>Eubacteriales</taxon>
        <taxon>Clostridiaceae</taxon>
        <taxon>Clostridium</taxon>
    </lineage>
</organism>
<comment type="caution">
    <text evidence="1">The sequence shown here is derived from an EMBL/GenBank/DDBJ whole genome shotgun (WGS) entry which is preliminary data.</text>
</comment>
<evidence type="ECO:0008006" key="3">
    <source>
        <dbReference type="Google" id="ProtNLM"/>
    </source>
</evidence>
<dbReference type="AlphaFoldDB" id="A0AAX0B2B9"/>
<evidence type="ECO:0000313" key="2">
    <source>
        <dbReference type="Proteomes" id="UP001193748"/>
    </source>
</evidence>
<reference evidence="1" key="2">
    <citation type="journal article" date="2022" name="Nat. Biotechnol.">
        <title>Carbon-negative production of acetone and isopropanol by gas fermentation at industrial pilot scale.</title>
        <authorList>
            <person name="Liew F.E."/>
            <person name="Nogle R."/>
            <person name="Abdalla T."/>
            <person name="Rasor B.J."/>
            <person name="Canter C."/>
            <person name="Jensen R.O."/>
            <person name="Wang L."/>
            <person name="Strutz J."/>
            <person name="Chirania P."/>
            <person name="De Tissera S."/>
            <person name="Mueller A.P."/>
            <person name="Ruan Z."/>
            <person name="Gao A."/>
            <person name="Tran L."/>
            <person name="Engle N.L."/>
            <person name="Bromley J.C."/>
            <person name="Daniell J."/>
            <person name="Conrado R."/>
            <person name="Tschaplinski T.J."/>
            <person name="Giannone R.J."/>
            <person name="Hettich R.L."/>
            <person name="Karim A.S."/>
            <person name="Simpson S.D."/>
            <person name="Brown S.D."/>
            <person name="Leang C."/>
            <person name="Jewett M.C."/>
            <person name="Kopke M."/>
        </authorList>
    </citation>
    <scope>NUCLEOTIDE SEQUENCE</scope>
    <source>
        <strain evidence="1">DJ080</strain>
    </source>
</reference>
<sequence>MLDLDNLKKELMIRYKEERAIPCNINVSVCGFDNDEVLVMFDTKQYSFIERFDDEIILKDMLEILDNSIYEHDYEYAYYELKKFLGEHSIDKIKFQEIFGNVLNLELKEDELVIGMPSFLFIVSFNDEELSYKINKLYNLTMIDDNTINFEELDSNLMSLDKFNQIEQGVTQLQINRKTAKKELDEKRNNLVLSVCNKLLEIKNNLESIGIKER</sequence>
<gene>
    <name evidence="1" type="ORF">B0H41_002557</name>
</gene>
<name>A0AAX0B2B9_CLOBE</name>
<dbReference type="Proteomes" id="UP001193748">
    <property type="component" value="Unassembled WGS sequence"/>
</dbReference>
<accession>A0AAX0B2B9</accession>
<dbReference type="RefSeq" id="WP_173711004.1">
    <property type="nucleotide sequence ID" value="NZ_JABSWW010000001.1"/>
</dbReference>
<dbReference type="EMBL" id="JABSWW010000001">
    <property type="protein sequence ID" value="NRT88878.1"/>
    <property type="molecule type" value="Genomic_DNA"/>
</dbReference>
<evidence type="ECO:0000313" key="1">
    <source>
        <dbReference type="EMBL" id="NRT88878.1"/>
    </source>
</evidence>
<reference evidence="1" key="1">
    <citation type="submission" date="2020-05" db="EMBL/GenBank/DDBJ databases">
        <authorList>
            <person name="Brown S."/>
            <person name="Huntemann M."/>
            <person name="Clum A."/>
            <person name="Spunde A."/>
            <person name="Palaniappan K."/>
            <person name="Ritter S."/>
            <person name="Mikhailova N."/>
            <person name="Chen I.-M."/>
            <person name="Stamatis D."/>
            <person name="Reddy T."/>
            <person name="O'Malley R."/>
            <person name="Daum C."/>
            <person name="Shapiro N."/>
            <person name="Ivanova N."/>
            <person name="Kyrpides N."/>
            <person name="Woyke T."/>
        </authorList>
    </citation>
    <scope>NUCLEOTIDE SEQUENCE</scope>
    <source>
        <strain evidence="1">DJ080</strain>
    </source>
</reference>